<dbReference type="EMBL" id="LR824562">
    <property type="protein sequence ID" value="CAH1647782.1"/>
    <property type="molecule type" value="Genomic_DNA"/>
</dbReference>
<feature type="signal peptide" evidence="1">
    <location>
        <begin position="1"/>
        <end position="18"/>
    </location>
</feature>
<reference evidence="2" key="1">
    <citation type="submission" date="2022-02" db="EMBL/GenBank/DDBJ databases">
        <authorList>
            <person name="King R."/>
        </authorList>
    </citation>
    <scope>NUCLEOTIDE SEQUENCE</scope>
</reference>
<dbReference type="Proteomes" id="UP001153321">
    <property type="component" value="Chromosome Z"/>
</dbReference>
<evidence type="ECO:0008006" key="4">
    <source>
        <dbReference type="Google" id="ProtNLM"/>
    </source>
</evidence>
<organism evidence="2 3">
    <name type="scientific">Spodoptera littoralis</name>
    <name type="common">Egyptian cotton leafworm</name>
    <dbReference type="NCBI Taxonomy" id="7109"/>
    <lineage>
        <taxon>Eukaryota</taxon>
        <taxon>Metazoa</taxon>
        <taxon>Ecdysozoa</taxon>
        <taxon>Arthropoda</taxon>
        <taxon>Hexapoda</taxon>
        <taxon>Insecta</taxon>
        <taxon>Pterygota</taxon>
        <taxon>Neoptera</taxon>
        <taxon>Endopterygota</taxon>
        <taxon>Lepidoptera</taxon>
        <taxon>Glossata</taxon>
        <taxon>Ditrysia</taxon>
        <taxon>Noctuoidea</taxon>
        <taxon>Noctuidae</taxon>
        <taxon>Amphipyrinae</taxon>
        <taxon>Spodoptera</taxon>
    </lineage>
</organism>
<keyword evidence="1" id="KW-0732">Signal</keyword>
<sequence length="128" mass="15114">MCTTVWLSFVLCASGIYSSEQNTRRWTDREVYSFTTTHRPLIARWRTTTPRPKWVYSYFLFDDDYPLFGPRPFRFSHPVAQASEILWSQMIPLLKNMVIGAKDFSIIRGIDYVNNPPKYTTTTKKYGR</sequence>
<evidence type="ECO:0000256" key="1">
    <source>
        <dbReference type="SAM" id="SignalP"/>
    </source>
</evidence>
<evidence type="ECO:0000313" key="2">
    <source>
        <dbReference type="EMBL" id="CAH1647782.1"/>
    </source>
</evidence>
<feature type="chain" id="PRO_5040375405" description="Secreted protein" evidence="1">
    <location>
        <begin position="19"/>
        <end position="128"/>
    </location>
</feature>
<keyword evidence="3" id="KW-1185">Reference proteome</keyword>
<protein>
    <recommendedName>
        <fullName evidence="4">Secreted protein</fullName>
    </recommendedName>
</protein>
<gene>
    <name evidence="2" type="ORF">SPLIT_LOCUS13127</name>
</gene>
<accession>A0A9P0IKB6</accession>
<evidence type="ECO:0000313" key="3">
    <source>
        <dbReference type="Proteomes" id="UP001153321"/>
    </source>
</evidence>
<dbReference type="AlphaFoldDB" id="A0A9P0IKB6"/>
<name>A0A9P0IKB6_SPOLI</name>
<proteinExistence type="predicted"/>